<name>A0A0G1SPZ6_9BACT</name>
<feature type="transmembrane region" description="Helical" evidence="1">
    <location>
        <begin position="50"/>
        <end position="68"/>
    </location>
</feature>
<accession>A0A0G1SPZ6</accession>
<evidence type="ECO:0000313" key="2">
    <source>
        <dbReference type="EMBL" id="KKU44083.1"/>
    </source>
</evidence>
<gene>
    <name evidence="2" type="ORF">UX60_C0011G0013</name>
</gene>
<keyword evidence="1" id="KW-0472">Membrane</keyword>
<protein>
    <submittedName>
        <fullName evidence="2">Uncharacterized protein</fullName>
    </submittedName>
</protein>
<feature type="transmembrane region" description="Helical" evidence="1">
    <location>
        <begin position="80"/>
        <end position="100"/>
    </location>
</feature>
<dbReference type="EMBL" id="LCMV01000011">
    <property type="protein sequence ID" value="KKU44083.1"/>
    <property type="molecule type" value="Genomic_DNA"/>
</dbReference>
<evidence type="ECO:0000256" key="1">
    <source>
        <dbReference type="SAM" id="Phobius"/>
    </source>
</evidence>
<sequence>MNKPKLIYASALSATLTAVFVTVITIVAELNPALKDWLKNLSGHHWTSKSWLSIVFYILVLGVIYALARNVDARKVGVSLKLAIWSAVLGTIALLLFYTAHNFGWL</sequence>
<organism evidence="2 3">
    <name type="scientific">Berkelbacteria bacterium GW2011_GWA2_46_7</name>
    <dbReference type="NCBI Taxonomy" id="1618335"/>
    <lineage>
        <taxon>Bacteria</taxon>
        <taxon>Candidatus Berkelbacteria</taxon>
    </lineage>
</organism>
<dbReference type="AlphaFoldDB" id="A0A0G1SPZ6"/>
<dbReference type="Proteomes" id="UP000034487">
    <property type="component" value="Unassembled WGS sequence"/>
</dbReference>
<keyword evidence="1" id="KW-1133">Transmembrane helix</keyword>
<proteinExistence type="predicted"/>
<keyword evidence="1" id="KW-0812">Transmembrane</keyword>
<feature type="transmembrane region" description="Helical" evidence="1">
    <location>
        <begin position="7"/>
        <end position="30"/>
    </location>
</feature>
<comment type="caution">
    <text evidence="2">The sequence shown here is derived from an EMBL/GenBank/DDBJ whole genome shotgun (WGS) entry which is preliminary data.</text>
</comment>
<evidence type="ECO:0000313" key="3">
    <source>
        <dbReference type="Proteomes" id="UP000034487"/>
    </source>
</evidence>
<reference evidence="2 3" key="1">
    <citation type="journal article" date="2015" name="Nature">
        <title>rRNA introns, odd ribosomes, and small enigmatic genomes across a large radiation of phyla.</title>
        <authorList>
            <person name="Brown C.T."/>
            <person name="Hug L.A."/>
            <person name="Thomas B.C."/>
            <person name="Sharon I."/>
            <person name="Castelle C.J."/>
            <person name="Singh A."/>
            <person name="Wilkins M.J."/>
            <person name="Williams K.H."/>
            <person name="Banfield J.F."/>
        </authorList>
    </citation>
    <scope>NUCLEOTIDE SEQUENCE [LARGE SCALE GENOMIC DNA]</scope>
</reference>